<gene>
    <name evidence="2" type="ORF">MKW94_014591</name>
</gene>
<evidence type="ECO:0000259" key="1">
    <source>
        <dbReference type="PROSITE" id="PS51746"/>
    </source>
</evidence>
<feature type="domain" description="PPM-type phosphatase" evidence="1">
    <location>
        <begin position="1"/>
        <end position="114"/>
    </location>
</feature>
<keyword evidence="3" id="KW-1185">Reference proteome</keyword>
<proteinExistence type="predicted"/>
<dbReference type="GO" id="GO:0004722">
    <property type="term" value="F:protein serine/threonine phosphatase activity"/>
    <property type="evidence" value="ECO:0007669"/>
    <property type="project" value="InterPro"/>
</dbReference>
<evidence type="ECO:0000313" key="2">
    <source>
        <dbReference type="EMBL" id="MCL7024775.1"/>
    </source>
</evidence>
<sequence>GDDIFISNVGDSRAVLATASDNGTLVPVQLTTDFKPNLPQESERILHCNGRVFCLDDEPGVHRVWLPAAETPGLAMSRAFGDFCVKEFGVISAPEVTQWSITSKDQFVILASDG</sequence>
<evidence type="ECO:0000313" key="3">
    <source>
        <dbReference type="Proteomes" id="UP001177140"/>
    </source>
</evidence>
<dbReference type="InterPro" id="IPR015655">
    <property type="entry name" value="PP2C"/>
</dbReference>
<dbReference type="Pfam" id="PF00481">
    <property type="entry name" value="PP2C"/>
    <property type="match status" value="1"/>
</dbReference>
<name>A0AA41RXB4_PAPNU</name>
<dbReference type="InterPro" id="IPR036457">
    <property type="entry name" value="PPM-type-like_dom_sf"/>
</dbReference>
<dbReference type="SUPFAM" id="SSF81606">
    <property type="entry name" value="PP2C-like"/>
    <property type="match status" value="1"/>
</dbReference>
<feature type="non-terminal residue" evidence="2">
    <location>
        <position position="1"/>
    </location>
</feature>
<feature type="non-terminal residue" evidence="2">
    <location>
        <position position="114"/>
    </location>
</feature>
<dbReference type="PROSITE" id="PS51746">
    <property type="entry name" value="PPM_2"/>
    <property type="match status" value="1"/>
</dbReference>
<accession>A0AA41RXB4</accession>
<protein>
    <recommendedName>
        <fullName evidence="1">PPM-type phosphatase domain-containing protein</fullName>
    </recommendedName>
</protein>
<dbReference type="AlphaFoldDB" id="A0AA41RXB4"/>
<dbReference type="InterPro" id="IPR001932">
    <property type="entry name" value="PPM-type_phosphatase-like_dom"/>
</dbReference>
<reference evidence="2" key="1">
    <citation type="submission" date="2022-03" db="EMBL/GenBank/DDBJ databases">
        <title>A functionally conserved STORR gene fusion in Papaver species that diverged 16.8 million years ago.</title>
        <authorList>
            <person name="Catania T."/>
        </authorList>
    </citation>
    <scope>NUCLEOTIDE SEQUENCE</scope>
    <source>
        <strain evidence="2">S-191538</strain>
    </source>
</reference>
<dbReference type="CDD" id="cd00143">
    <property type="entry name" value="PP2Cc"/>
    <property type="match status" value="1"/>
</dbReference>
<comment type="caution">
    <text evidence="2">The sequence shown here is derived from an EMBL/GenBank/DDBJ whole genome shotgun (WGS) entry which is preliminary data.</text>
</comment>
<dbReference type="PANTHER" id="PTHR47992">
    <property type="entry name" value="PROTEIN PHOSPHATASE"/>
    <property type="match status" value="1"/>
</dbReference>
<dbReference type="Proteomes" id="UP001177140">
    <property type="component" value="Unassembled WGS sequence"/>
</dbReference>
<organism evidence="2 3">
    <name type="scientific">Papaver nudicaule</name>
    <name type="common">Iceland poppy</name>
    <dbReference type="NCBI Taxonomy" id="74823"/>
    <lineage>
        <taxon>Eukaryota</taxon>
        <taxon>Viridiplantae</taxon>
        <taxon>Streptophyta</taxon>
        <taxon>Embryophyta</taxon>
        <taxon>Tracheophyta</taxon>
        <taxon>Spermatophyta</taxon>
        <taxon>Magnoliopsida</taxon>
        <taxon>Ranunculales</taxon>
        <taxon>Papaveraceae</taxon>
        <taxon>Papaveroideae</taxon>
        <taxon>Papaver</taxon>
    </lineage>
</organism>
<dbReference type="Gene3D" id="3.60.40.10">
    <property type="entry name" value="PPM-type phosphatase domain"/>
    <property type="match status" value="1"/>
</dbReference>
<dbReference type="EMBL" id="JAJJMA010038165">
    <property type="protein sequence ID" value="MCL7024775.1"/>
    <property type="molecule type" value="Genomic_DNA"/>
</dbReference>